<keyword evidence="1" id="KW-0175">Coiled coil</keyword>
<sequence length="171" mass="18726">MDEEKILSSMGISDATPLRKVDVRLWLAIARLKDGTPRDQTNVRLLSEGRLAFTELSLAREAACARNTIASNRDRLATLLEALSDAEDRRRTVRREAEAGERAERRDSRAKDLIIEQQASLIAQMQVALHGMTRRIAAMSARAGAAPGAGLSLSARRPARANGRPDRGASR</sequence>
<protein>
    <submittedName>
        <fullName evidence="3">Uncharacterized protein</fullName>
    </submittedName>
</protein>
<feature type="region of interest" description="Disordered" evidence="2">
    <location>
        <begin position="147"/>
        <end position="171"/>
    </location>
</feature>
<dbReference type="Proteomes" id="UP000595894">
    <property type="component" value="Chromosome"/>
</dbReference>
<gene>
    <name evidence="3" type="ORF">H5J25_04010</name>
</gene>
<evidence type="ECO:0000313" key="4">
    <source>
        <dbReference type="Proteomes" id="UP000595894"/>
    </source>
</evidence>
<proteinExistence type="predicted"/>
<reference evidence="4" key="1">
    <citation type="submission" date="2020-09" db="EMBL/GenBank/DDBJ databases">
        <title>Sphingomonas sp., a new species isolated from pork steak.</title>
        <authorList>
            <person name="Heidler von Heilborn D."/>
        </authorList>
    </citation>
    <scope>NUCLEOTIDE SEQUENCE [LARGE SCALE GENOMIC DNA]</scope>
</reference>
<feature type="coiled-coil region" evidence="1">
    <location>
        <begin position="69"/>
        <end position="103"/>
    </location>
</feature>
<dbReference type="AlphaFoldDB" id="A0A974S4S0"/>
<organism evidence="3 4">
    <name type="scientific">Sphingomonas aliaeris</name>
    <dbReference type="NCBI Taxonomy" id="2759526"/>
    <lineage>
        <taxon>Bacteria</taxon>
        <taxon>Pseudomonadati</taxon>
        <taxon>Pseudomonadota</taxon>
        <taxon>Alphaproteobacteria</taxon>
        <taxon>Sphingomonadales</taxon>
        <taxon>Sphingomonadaceae</taxon>
        <taxon>Sphingomonas</taxon>
    </lineage>
</organism>
<keyword evidence="4" id="KW-1185">Reference proteome</keyword>
<name>A0A974S4S0_9SPHN</name>
<dbReference type="KEGG" id="sari:H5J25_04010"/>
<dbReference type="EMBL" id="CP061035">
    <property type="protein sequence ID" value="QQV77923.1"/>
    <property type="molecule type" value="Genomic_DNA"/>
</dbReference>
<accession>A0A974S4S0</accession>
<evidence type="ECO:0000313" key="3">
    <source>
        <dbReference type="EMBL" id="QQV77923.1"/>
    </source>
</evidence>
<evidence type="ECO:0000256" key="1">
    <source>
        <dbReference type="SAM" id="Coils"/>
    </source>
</evidence>
<feature type="compositionally biased region" description="Low complexity" evidence="2">
    <location>
        <begin position="147"/>
        <end position="156"/>
    </location>
</feature>
<dbReference type="RefSeq" id="WP_202094842.1">
    <property type="nucleotide sequence ID" value="NZ_CP061035.1"/>
</dbReference>
<evidence type="ECO:0000256" key="2">
    <source>
        <dbReference type="SAM" id="MobiDB-lite"/>
    </source>
</evidence>